<organism evidence="1 2">
    <name type="scientific">Jaminaea rosea</name>
    <dbReference type="NCBI Taxonomy" id="1569628"/>
    <lineage>
        <taxon>Eukaryota</taxon>
        <taxon>Fungi</taxon>
        <taxon>Dikarya</taxon>
        <taxon>Basidiomycota</taxon>
        <taxon>Ustilaginomycotina</taxon>
        <taxon>Exobasidiomycetes</taxon>
        <taxon>Microstromatales</taxon>
        <taxon>Microstromatales incertae sedis</taxon>
        <taxon>Jaminaea</taxon>
    </lineage>
</organism>
<evidence type="ECO:0000313" key="1">
    <source>
        <dbReference type="EMBL" id="PWN27571.1"/>
    </source>
</evidence>
<keyword evidence="2" id="KW-1185">Reference proteome</keyword>
<dbReference type="GeneID" id="37030988"/>
<dbReference type="EMBL" id="KZ819667">
    <property type="protein sequence ID" value="PWN27571.1"/>
    <property type="molecule type" value="Genomic_DNA"/>
</dbReference>
<dbReference type="Proteomes" id="UP000245884">
    <property type="component" value="Unassembled WGS sequence"/>
</dbReference>
<gene>
    <name evidence="1" type="ORF">BDZ90DRAFT_279366</name>
</gene>
<proteinExistence type="predicted"/>
<name>A0A316UT95_9BASI</name>
<protein>
    <submittedName>
        <fullName evidence="1">Uncharacterized protein</fullName>
    </submittedName>
</protein>
<dbReference type="RefSeq" id="XP_025362183.1">
    <property type="nucleotide sequence ID" value="XM_025509165.1"/>
</dbReference>
<accession>A0A316UT95</accession>
<evidence type="ECO:0000313" key="2">
    <source>
        <dbReference type="Proteomes" id="UP000245884"/>
    </source>
</evidence>
<reference evidence="1 2" key="1">
    <citation type="journal article" date="2018" name="Mol. Biol. Evol.">
        <title>Broad Genomic Sampling Reveals a Smut Pathogenic Ancestry of the Fungal Clade Ustilaginomycotina.</title>
        <authorList>
            <person name="Kijpornyongpan T."/>
            <person name="Mondo S.J."/>
            <person name="Barry K."/>
            <person name="Sandor L."/>
            <person name="Lee J."/>
            <person name="Lipzen A."/>
            <person name="Pangilinan J."/>
            <person name="LaButti K."/>
            <person name="Hainaut M."/>
            <person name="Henrissat B."/>
            <person name="Grigoriev I.V."/>
            <person name="Spatafora J.W."/>
            <person name="Aime M.C."/>
        </authorList>
    </citation>
    <scope>NUCLEOTIDE SEQUENCE [LARGE SCALE GENOMIC DNA]</scope>
    <source>
        <strain evidence="1 2">MCA 5214</strain>
    </source>
</reference>
<sequence length="1360" mass="150821">MQSSVSALDSLPRSERHRALARLDLSRKDLGDLFLLGLPKSDIAFLIRSRQHLSWALDALLSSDVDIDLQIEVVSAQVVASHWKKGSNQDAIADRLVGLGGDSYASNFSTMLDRMSYSARKAFAQAARRGKWHSPLKERETHVIESYLSDAAGEPATFASRATLVCLVSGKGLRHLLQNALLPTCVKLISPRSWAKLVQDHYDVVAEWALQLDSKTAMSTLDVANQRVLPLLCKHASSGSSTLGHQVCETLIDREESGRGSRVLDLQLPHVFSAMATIGWRPRQLHRRRLRGGQATAARASALHLLARFIAVFDRETPSTYGGVPSRATAETISPCEATDAIEFMRGLRTEGEEAITRKLLQALVEPSWWDRARLISIPATVLRRFSTSTRHTLLARFMSNLQHEVVSPYATLSVDAQALLLLDREHALNLLTELRSASVRMRIFSSRIQDSSNRIQCAVHHSCSTSWFWDISGEPHGKIIKLDFLYAALGIPEAIPRALEYIRKLQPSTGNERGDIALASWYFSMVQQDADEEQMVGALQRLLQACRLDAKARETIWMNMSLIDDALANHLIAIPDGVGDRCCDLLTEYLEFRSSTLDFSTTEVELVLSPVVCVLLQRLRRVSGKGREVSIHAPLRVIAWARSVVPEWKPDQTEALVILPEQMDNLHRLGPYLDEVANAWTGPGLTRLLSLYGRKCYIDLSQHAPRYTQAIESIIRDKDDDYVQDALLITLRYQGSVAAQAARFADLWEIEALQTHLINICKRDDALRRLGQAHLRTVALPSNEESFHAWIEARMVKAASAAEHRSALAALLPREASHLFRTTQGDALPSAMGQVTSHSHPLRYRWHKFLQKLFHWGSVTPQEVLPLHDGVSSSSSPGNCAPLLLLAIARSPEPALAWKVGFPDLASPKDQNHGNLRTALLHVSPFRRATAARTRAWLKDMCGLLRAASPPRVSIARACQDVVAHSGVYTSDDILAVSSFAIERSGHIDVAAQALHSVVEVAAQGSRAALSLLHQFVYQRPPPVAPHPSVGASLAQERSQEYQIRLRRIIIQACIRLSASMTGSSSTRALRDIVVPTLQSMTDQEVVQTLPPAITVPFLVLAACSAADDAAEELFSRMLQAARVADEDAAANAARNPGTWVGYDVTSMLTERIGQTAEHLSRGASQPADRLFDFLVSLINHPSRPSTKETAFKTLTRCANARAWVDNLVHALSEEAERADPISHLDTLLLATRLQWLSEEPRASAFLLSLDRLVRVMRHTEAVATVLLLHSPYHLEDKDEHKVDIIALVEGVLDEVSSNVAAIQSLATQQAICWLVEAHRRLPGRVRRFIEERAADHETQTVCRMMWACALLRLDAERR</sequence>